<accession>A0ACA9KYM8</accession>
<protein>
    <submittedName>
        <fullName evidence="1">20084_t:CDS:1</fullName>
    </submittedName>
</protein>
<evidence type="ECO:0000313" key="1">
    <source>
        <dbReference type="EMBL" id="CAG8496468.1"/>
    </source>
</evidence>
<sequence>MTRGILAIHIGKGKDLKKTDDFGDPYVEIWLDNSAQKFKTEARRDTSTPVWDKKYHYNVTNQCELNVRVMDEDILSDDLIGTSKVDISSVYKDYYLDTWINLPDVDGKHRDGQIRLILEFFPH</sequence>
<gene>
    <name evidence="1" type="ORF">RPERSI_LOCUS1626</name>
</gene>
<dbReference type="Proteomes" id="UP000789920">
    <property type="component" value="Unassembled WGS sequence"/>
</dbReference>
<proteinExistence type="predicted"/>
<reference evidence="1" key="1">
    <citation type="submission" date="2021-06" db="EMBL/GenBank/DDBJ databases">
        <authorList>
            <person name="Kallberg Y."/>
            <person name="Tangrot J."/>
            <person name="Rosling A."/>
        </authorList>
    </citation>
    <scope>NUCLEOTIDE SEQUENCE</scope>
    <source>
        <strain evidence="1">MA461A</strain>
    </source>
</reference>
<evidence type="ECO:0000313" key="2">
    <source>
        <dbReference type="Proteomes" id="UP000789920"/>
    </source>
</evidence>
<dbReference type="EMBL" id="CAJVQC010001555">
    <property type="protein sequence ID" value="CAG8496468.1"/>
    <property type="molecule type" value="Genomic_DNA"/>
</dbReference>
<organism evidence="1 2">
    <name type="scientific">Racocetra persica</name>
    <dbReference type="NCBI Taxonomy" id="160502"/>
    <lineage>
        <taxon>Eukaryota</taxon>
        <taxon>Fungi</taxon>
        <taxon>Fungi incertae sedis</taxon>
        <taxon>Mucoromycota</taxon>
        <taxon>Glomeromycotina</taxon>
        <taxon>Glomeromycetes</taxon>
        <taxon>Diversisporales</taxon>
        <taxon>Gigasporaceae</taxon>
        <taxon>Racocetra</taxon>
    </lineage>
</organism>
<comment type="caution">
    <text evidence="1">The sequence shown here is derived from an EMBL/GenBank/DDBJ whole genome shotgun (WGS) entry which is preliminary data.</text>
</comment>
<name>A0ACA9KYM8_9GLOM</name>
<keyword evidence="2" id="KW-1185">Reference proteome</keyword>